<dbReference type="PROSITE" id="PS00622">
    <property type="entry name" value="HTH_LUXR_1"/>
    <property type="match status" value="1"/>
</dbReference>
<dbReference type="RefSeq" id="WP_194696411.1">
    <property type="nucleotide sequence ID" value="NZ_JADKPO010000012.1"/>
</dbReference>
<dbReference type="Pfam" id="PF13181">
    <property type="entry name" value="TPR_8"/>
    <property type="match status" value="1"/>
</dbReference>
<dbReference type="Gene3D" id="1.10.10.10">
    <property type="entry name" value="Winged helix-like DNA-binding domain superfamily/Winged helix DNA-binding domain"/>
    <property type="match status" value="1"/>
</dbReference>
<evidence type="ECO:0000256" key="2">
    <source>
        <dbReference type="ARBA" id="ARBA00022840"/>
    </source>
</evidence>
<protein>
    <submittedName>
        <fullName evidence="4">AAA family ATPase</fullName>
    </submittedName>
</protein>
<dbReference type="InterPro" id="IPR041664">
    <property type="entry name" value="AAA_16"/>
</dbReference>
<accession>A0A930VP19</accession>
<dbReference type="PANTHER" id="PTHR16305">
    <property type="entry name" value="TESTICULAR SOLUBLE ADENYLYL CYCLASE"/>
    <property type="match status" value="1"/>
</dbReference>
<dbReference type="Pfam" id="PF13191">
    <property type="entry name" value="AAA_16"/>
    <property type="match status" value="1"/>
</dbReference>
<proteinExistence type="predicted"/>
<organism evidence="4 5">
    <name type="scientific">Nocardioides agariphilus</name>
    <dbReference type="NCBI Taxonomy" id="433664"/>
    <lineage>
        <taxon>Bacteria</taxon>
        <taxon>Bacillati</taxon>
        <taxon>Actinomycetota</taxon>
        <taxon>Actinomycetes</taxon>
        <taxon>Propionibacteriales</taxon>
        <taxon>Nocardioidaceae</taxon>
        <taxon>Nocardioides</taxon>
    </lineage>
</organism>
<gene>
    <name evidence="4" type="ORF">ISU10_10885</name>
</gene>
<reference evidence="4" key="1">
    <citation type="submission" date="2020-11" db="EMBL/GenBank/DDBJ databases">
        <title>Nocardioides cynanchi sp. nov., isolated from soil of rhizosphere of Cynanchum wilfordii.</title>
        <authorList>
            <person name="Lee J.-S."/>
            <person name="Suh M.K."/>
            <person name="Kim J.-S."/>
        </authorList>
    </citation>
    <scope>NUCLEOTIDE SEQUENCE</scope>
    <source>
        <strain evidence="4">KCTC 19276</strain>
    </source>
</reference>
<name>A0A930VP19_9ACTN</name>
<dbReference type="Proteomes" id="UP000660668">
    <property type="component" value="Unassembled WGS sequence"/>
</dbReference>
<comment type="caution">
    <text evidence="4">The sequence shown here is derived from an EMBL/GenBank/DDBJ whole genome shotgun (WGS) entry which is preliminary data.</text>
</comment>
<keyword evidence="1" id="KW-0547">Nucleotide-binding</keyword>
<dbReference type="AlphaFoldDB" id="A0A930VP19"/>
<dbReference type="PROSITE" id="PS50043">
    <property type="entry name" value="HTH_LUXR_2"/>
    <property type="match status" value="1"/>
</dbReference>
<dbReference type="Gene3D" id="1.25.40.10">
    <property type="entry name" value="Tetratricopeptide repeat domain"/>
    <property type="match status" value="2"/>
</dbReference>
<dbReference type="Pfam" id="PF00196">
    <property type="entry name" value="GerE"/>
    <property type="match status" value="1"/>
</dbReference>
<dbReference type="GO" id="GO:0005524">
    <property type="term" value="F:ATP binding"/>
    <property type="evidence" value="ECO:0007669"/>
    <property type="project" value="UniProtKB-KW"/>
</dbReference>
<dbReference type="SUPFAM" id="SSF48452">
    <property type="entry name" value="TPR-like"/>
    <property type="match status" value="1"/>
</dbReference>
<dbReference type="GO" id="GO:0006355">
    <property type="term" value="P:regulation of DNA-templated transcription"/>
    <property type="evidence" value="ECO:0007669"/>
    <property type="project" value="InterPro"/>
</dbReference>
<dbReference type="SMART" id="SM00421">
    <property type="entry name" value="HTH_LUXR"/>
    <property type="match status" value="1"/>
</dbReference>
<dbReference type="InterPro" id="IPR000792">
    <property type="entry name" value="Tscrpt_reg_LuxR_C"/>
</dbReference>
<evidence type="ECO:0000259" key="3">
    <source>
        <dbReference type="PROSITE" id="PS50043"/>
    </source>
</evidence>
<dbReference type="PRINTS" id="PR00038">
    <property type="entry name" value="HTHLUXR"/>
</dbReference>
<dbReference type="CDD" id="cd06170">
    <property type="entry name" value="LuxR_C_like"/>
    <property type="match status" value="1"/>
</dbReference>
<dbReference type="PANTHER" id="PTHR16305:SF35">
    <property type="entry name" value="TRANSCRIPTIONAL ACTIVATOR DOMAIN"/>
    <property type="match status" value="1"/>
</dbReference>
<feature type="domain" description="HTH luxR-type" evidence="3">
    <location>
        <begin position="882"/>
        <end position="947"/>
    </location>
</feature>
<sequence>MPQATGGLFGRDRELGQAHEAVVAAGTGSPQVLLVGGDAGIGKTSLVTRVGERAREAGFTVLVGHCLDIDNGVPIQSVREALRGAVADRSAEHLPPVTRRMATFLLGGAPGGSGSASSALEDLGLVVAELSAESPLMLVLEDMHWADRSTQDFAVTLSRTARGPVCLVLTFRTDELTRRHPFRRALVELGRSAGARRLDLQPLDRDGISGIVEQCTGRRDQAFVGATLARSEGNPLYAEELLQAGPAALAGPLGDLLLARVEALSPPTRELLRLASVGGSRLDPPVLADLSALDDLALETCLREAIDANVLRASGEHLDFRHGLLREAIYDDLLPGERTRAHARMAACLQARLGDDAEMAELGVLAFHWYAAHDQTEAFRASVRAGRAARTYGGPEAVTHLERALELYDQVPHEGGIGDVPKADLVRLLAEACKEHHDFDRASVLMREALDLLDDDTEPLLASRVYSSYAVLCGELEGHLHHREAVERAIAYAEGEPSEELATALYMMSRLHWRQEQIAEAFRYAERAIEVATAVPVPAVEAVARQSRGWSHWNLGRIDEALADFEAAAKAAARGGSVAETLWSEVHRALVLIDLPDSDAWTGLVVEGRDRARAQGLPDVAQECAIILARGYLQQGRLDDADLLLSELTEEGLGPDHHLWREARSLLLLHRGDAAAALPLERDTMALWRSVAVIPDWEFVTHHVRVLEGNGLIDEAVSVGREYVEMLQDADGIYTLAGAAVLGYVTLAAAQRAGLPLDEDLLARADAKLEQAAALITGRALATWGGTHLALARALRADLVGEPSTDLWQTAYDACSRIGAGHALQAWLGLAHAVAASGERDRARSMLPELWAHAREMGALGVADDVARLARRHRIPLPDGQVPNRLDVLTAREREVLDVLATGATNLQIAERLFISKKTVSVHVTNLLAKLGVTNRGAAAALARELTRVD</sequence>
<dbReference type="InterPro" id="IPR016032">
    <property type="entry name" value="Sig_transdc_resp-reg_C-effctor"/>
</dbReference>
<dbReference type="GO" id="GO:0005737">
    <property type="term" value="C:cytoplasm"/>
    <property type="evidence" value="ECO:0007669"/>
    <property type="project" value="TreeGrafter"/>
</dbReference>
<dbReference type="SUPFAM" id="SSF46894">
    <property type="entry name" value="C-terminal effector domain of the bipartite response regulators"/>
    <property type="match status" value="1"/>
</dbReference>
<dbReference type="SMART" id="SM00028">
    <property type="entry name" value="TPR"/>
    <property type="match status" value="3"/>
</dbReference>
<evidence type="ECO:0000313" key="5">
    <source>
        <dbReference type="Proteomes" id="UP000660668"/>
    </source>
</evidence>
<dbReference type="GO" id="GO:0003677">
    <property type="term" value="F:DNA binding"/>
    <property type="evidence" value="ECO:0007669"/>
    <property type="project" value="InterPro"/>
</dbReference>
<dbReference type="EMBL" id="JADKPO010000012">
    <property type="protein sequence ID" value="MBF4768275.1"/>
    <property type="molecule type" value="Genomic_DNA"/>
</dbReference>
<keyword evidence="5" id="KW-1185">Reference proteome</keyword>
<dbReference type="InterPro" id="IPR011990">
    <property type="entry name" value="TPR-like_helical_dom_sf"/>
</dbReference>
<dbReference type="GO" id="GO:0004016">
    <property type="term" value="F:adenylate cyclase activity"/>
    <property type="evidence" value="ECO:0007669"/>
    <property type="project" value="TreeGrafter"/>
</dbReference>
<dbReference type="InterPro" id="IPR027417">
    <property type="entry name" value="P-loop_NTPase"/>
</dbReference>
<keyword evidence="2" id="KW-0067">ATP-binding</keyword>
<dbReference type="InterPro" id="IPR019734">
    <property type="entry name" value="TPR_rpt"/>
</dbReference>
<dbReference type="SUPFAM" id="SSF52540">
    <property type="entry name" value="P-loop containing nucleoside triphosphate hydrolases"/>
    <property type="match status" value="1"/>
</dbReference>
<dbReference type="InterPro" id="IPR036388">
    <property type="entry name" value="WH-like_DNA-bd_sf"/>
</dbReference>
<evidence type="ECO:0000256" key="1">
    <source>
        <dbReference type="ARBA" id="ARBA00022741"/>
    </source>
</evidence>
<evidence type="ECO:0000313" key="4">
    <source>
        <dbReference type="EMBL" id="MBF4768275.1"/>
    </source>
</evidence>